<feature type="region of interest" description="Disordered" evidence="1">
    <location>
        <begin position="99"/>
        <end position="174"/>
    </location>
</feature>
<evidence type="ECO:0000313" key="3">
    <source>
        <dbReference type="Proteomes" id="UP001139354"/>
    </source>
</evidence>
<protein>
    <submittedName>
        <fullName evidence="2">Uncharacterized protein</fullName>
    </submittedName>
</protein>
<gene>
    <name evidence="2" type="ORF">KEC57_12945</name>
</gene>
<reference evidence="2" key="1">
    <citation type="submission" date="2021-04" db="EMBL/GenBank/DDBJ databases">
        <title>Microbacterium tenobrionis sp. nov. and Microbacterium allomyrinae sp. nov., isolated from larvae of Tenobrio molitor and Allomyrina dichotoma, respectively.</title>
        <authorList>
            <person name="Lee S.D."/>
        </authorList>
    </citation>
    <scope>NUCLEOTIDE SEQUENCE</scope>
    <source>
        <strain evidence="2">BWT-G7</strain>
    </source>
</reference>
<sequence length="259" mass="28877">MPRDQRLFMTFPIDIHRHPKLRNQPAEVKWAFVEMNGEARLADNDGRFTAEDAEFLWPREILDALVTTHPTRPLVIREVNGGDYVIRDYAEHQETRAARAARVEKNRANGAKGGRPRKNPEVTDPKPTGLPVGTDSLANETQHKAESESESELEDFYSPSKSQSSSNRASVSTDAMEIPEVTRRLAAQKGITSLRTVADAITRHTGLRVDANGAFQVAVSLLDRAKDFPKAPARYVSSAIAQSPLEVEQFIHERQLEVA</sequence>
<accession>A0A9X1S3E3</accession>
<dbReference type="Proteomes" id="UP001139354">
    <property type="component" value="Unassembled WGS sequence"/>
</dbReference>
<evidence type="ECO:0000313" key="2">
    <source>
        <dbReference type="EMBL" id="MCC2033089.1"/>
    </source>
</evidence>
<evidence type="ECO:0000256" key="1">
    <source>
        <dbReference type="SAM" id="MobiDB-lite"/>
    </source>
</evidence>
<comment type="caution">
    <text evidence="2">The sequence shown here is derived from an EMBL/GenBank/DDBJ whole genome shotgun (WGS) entry which is preliminary data.</text>
</comment>
<dbReference type="RefSeq" id="WP_229385057.1">
    <property type="nucleotide sequence ID" value="NZ_JAGTTN010000004.1"/>
</dbReference>
<organism evidence="2 3">
    <name type="scientific">Microbacterium allomyrinae</name>
    <dbReference type="NCBI Taxonomy" id="2830666"/>
    <lineage>
        <taxon>Bacteria</taxon>
        <taxon>Bacillati</taxon>
        <taxon>Actinomycetota</taxon>
        <taxon>Actinomycetes</taxon>
        <taxon>Micrococcales</taxon>
        <taxon>Microbacteriaceae</taxon>
        <taxon>Microbacterium</taxon>
    </lineage>
</organism>
<keyword evidence="3" id="KW-1185">Reference proteome</keyword>
<dbReference type="EMBL" id="JAGTTN010000004">
    <property type="protein sequence ID" value="MCC2033089.1"/>
    <property type="molecule type" value="Genomic_DNA"/>
</dbReference>
<name>A0A9X1S3E3_9MICO</name>
<proteinExistence type="predicted"/>
<feature type="compositionally biased region" description="Polar residues" evidence="1">
    <location>
        <begin position="159"/>
        <end position="173"/>
    </location>
</feature>
<dbReference type="AlphaFoldDB" id="A0A9X1S3E3"/>